<evidence type="ECO:0000256" key="3">
    <source>
        <dbReference type="ARBA" id="ARBA00022475"/>
    </source>
</evidence>
<dbReference type="GO" id="GO:0005886">
    <property type="term" value="C:plasma membrane"/>
    <property type="evidence" value="ECO:0007669"/>
    <property type="project" value="UniProtKB-SubCell"/>
</dbReference>
<dbReference type="InterPro" id="IPR036259">
    <property type="entry name" value="MFS_trans_sf"/>
</dbReference>
<keyword evidence="3" id="KW-1003">Cell membrane</keyword>
<dbReference type="Gene3D" id="1.20.1250.20">
    <property type="entry name" value="MFS general substrate transporter like domains"/>
    <property type="match status" value="1"/>
</dbReference>
<feature type="transmembrane region" description="Helical" evidence="8">
    <location>
        <begin position="255"/>
        <end position="274"/>
    </location>
</feature>
<feature type="compositionally biased region" description="Low complexity" evidence="7">
    <location>
        <begin position="472"/>
        <end position="497"/>
    </location>
</feature>
<gene>
    <name evidence="9" type="ORF">UFOPK3789_01113</name>
</gene>
<evidence type="ECO:0000256" key="1">
    <source>
        <dbReference type="ARBA" id="ARBA00004651"/>
    </source>
</evidence>
<sequence>MSTDTPFIPQSSEDQPPDPMALRGVFQNPAFVRLWTAQVLSSLGDWVGLFAILAITARVSNNSATAVSLVMVARMLPSFFLATLGGVIVDRFDRRKVMMFADFGRAALLCVLPFANSLWVLVAVSFSLEIFTLLWGPAKDAALPSVVPKEQLANANSLGLVASYGTFPFGGVIFSALAVIATWLGGFEVLKSLAVGKETIALWVDACTFIASAFLIFKLPIPAPTHSGLKFEWNQSIREIREGMEFVRSDRRARAVIVGLGLGIIGAGAMVPLGPVYADVVLGGPAQFGVLMTALGTGAAIGVVTLLMVQRRVRREPVFEMGVIGVGVFLLAAATFSSGGLVALMVAGLGACAGAAYVTGFTILQEHVSDELRGRTFATLAAVVRLCLLLALTVSPLLADVADWLARLLIPNQEISVGALNYVFPGVRFALWIGGVLVIVGGLYARLELTRLGREEASQIHPTRPTSRSLWSPLPDVSSPDADSSSGSGVNGLGSTSEGVVEAPEHESASEDKGSTA</sequence>
<dbReference type="AlphaFoldDB" id="A0A6J7KQC9"/>
<protein>
    <submittedName>
        <fullName evidence="9">Unannotated protein</fullName>
    </submittedName>
</protein>
<evidence type="ECO:0000256" key="4">
    <source>
        <dbReference type="ARBA" id="ARBA00022692"/>
    </source>
</evidence>
<evidence type="ECO:0000256" key="5">
    <source>
        <dbReference type="ARBA" id="ARBA00022989"/>
    </source>
</evidence>
<feature type="transmembrane region" description="Helical" evidence="8">
    <location>
        <begin position="376"/>
        <end position="399"/>
    </location>
</feature>
<dbReference type="PANTHER" id="PTHR23513:SF18">
    <property type="entry name" value="INTEGRAL MEMBRANE PROTEIN"/>
    <property type="match status" value="1"/>
</dbReference>
<feature type="transmembrane region" description="Helical" evidence="8">
    <location>
        <begin position="67"/>
        <end position="89"/>
    </location>
</feature>
<keyword evidence="5 8" id="KW-1133">Transmembrane helix</keyword>
<reference evidence="9" key="1">
    <citation type="submission" date="2020-05" db="EMBL/GenBank/DDBJ databases">
        <authorList>
            <person name="Chiriac C."/>
            <person name="Salcher M."/>
            <person name="Ghai R."/>
            <person name="Kavagutti S V."/>
        </authorList>
    </citation>
    <scope>NUCLEOTIDE SEQUENCE</scope>
</reference>
<feature type="transmembrane region" description="Helical" evidence="8">
    <location>
        <begin position="157"/>
        <end position="180"/>
    </location>
</feature>
<dbReference type="CDD" id="cd06173">
    <property type="entry name" value="MFS_MefA_like"/>
    <property type="match status" value="1"/>
</dbReference>
<evidence type="ECO:0000256" key="6">
    <source>
        <dbReference type="ARBA" id="ARBA00023136"/>
    </source>
</evidence>
<name>A0A6J7KQC9_9ZZZZ</name>
<keyword evidence="2" id="KW-0813">Transport</keyword>
<dbReference type="SUPFAM" id="SSF103473">
    <property type="entry name" value="MFS general substrate transporter"/>
    <property type="match status" value="1"/>
</dbReference>
<proteinExistence type="predicted"/>
<feature type="transmembrane region" description="Helical" evidence="8">
    <location>
        <begin position="35"/>
        <end position="55"/>
    </location>
</feature>
<feature type="transmembrane region" description="Helical" evidence="8">
    <location>
        <begin position="318"/>
        <end position="336"/>
    </location>
</feature>
<feature type="transmembrane region" description="Helical" evidence="8">
    <location>
        <begin position="118"/>
        <end position="136"/>
    </location>
</feature>
<organism evidence="9">
    <name type="scientific">freshwater metagenome</name>
    <dbReference type="NCBI Taxonomy" id="449393"/>
    <lineage>
        <taxon>unclassified sequences</taxon>
        <taxon>metagenomes</taxon>
        <taxon>ecological metagenomes</taxon>
    </lineage>
</organism>
<keyword evidence="4 8" id="KW-0812">Transmembrane</keyword>
<feature type="compositionally biased region" description="Basic and acidic residues" evidence="7">
    <location>
        <begin position="503"/>
        <end position="517"/>
    </location>
</feature>
<dbReference type="EMBL" id="CAFBNL010000072">
    <property type="protein sequence ID" value="CAB4958110.1"/>
    <property type="molecule type" value="Genomic_DNA"/>
</dbReference>
<evidence type="ECO:0000256" key="2">
    <source>
        <dbReference type="ARBA" id="ARBA00022448"/>
    </source>
</evidence>
<dbReference type="InterPro" id="IPR010290">
    <property type="entry name" value="TM_effector"/>
</dbReference>
<feature type="compositionally biased region" description="Polar residues" evidence="7">
    <location>
        <begin position="460"/>
        <end position="470"/>
    </location>
</feature>
<feature type="transmembrane region" description="Helical" evidence="8">
    <location>
        <begin position="286"/>
        <end position="309"/>
    </location>
</feature>
<evidence type="ECO:0000313" key="9">
    <source>
        <dbReference type="EMBL" id="CAB4958110.1"/>
    </source>
</evidence>
<evidence type="ECO:0000256" key="8">
    <source>
        <dbReference type="SAM" id="Phobius"/>
    </source>
</evidence>
<evidence type="ECO:0000256" key="7">
    <source>
        <dbReference type="SAM" id="MobiDB-lite"/>
    </source>
</evidence>
<feature type="region of interest" description="Disordered" evidence="7">
    <location>
        <begin position="456"/>
        <end position="517"/>
    </location>
</feature>
<keyword evidence="6 8" id="KW-0472">Membrane</keyword>
<dbReference type="Pfam" id="PF05977">
    <property type="entry name" value="MFS_3"/>
    <property type="match status" value="1"/>
</dbReference>
<comment type="subcellular location">
    <subcellularLocation>
        <location evidence="1">Cell membrane</location>
        <topology evidence="1">Multi-pass membrane protein</topology>
    </subcellularLocation>
</comment>
<feature type="transmembrane region" description="Helical" evidence="8">
    <location>
        <begin position="419"/>
        <end position="445"/>
    </location>
</feature>
<accession>A0A6J7KQC9</accession>
<feature type="transmembrane region" description="Helical" evidence="8">
    <location>
        <begin position="342"/>
        <end position="364"/>
    </location>
</feature>
<dbReference type="PANTHER" id="PTHR23513">
    <property type="entry name" value="INTEGRAL MEMBRANE EFFLUX PROTEIN-RELATED"/>
    <property type="match status" value="1"/>
</dbReference>